<name>A0A6J7PDP1_9ZZZZ</name>
<proteinExistence type="predicted"/>
<dbReference type="NCBIfam" id="TIGR03847">
    <property type="entry name" value="conserved hypothetical protein"/>
    <property type="match status" value="1"/>
</dbReference>
<organism evidence="1">
    <name type="scientific">freshwater metagenome</name>
    <dbReference type="NCBI Taxonomy" id="449393"/>
    <lineage>
        <taxon>unclassified sequences</taxon>
        <taxon>metagenomes</taxon>
        <taxon>ecological metagenomes</taxon>
    </lineage>
</organism>
<accession>A0A6J7PDP1</accession>
<evidence type="ECO:0000313" key="1">
    <source>
        <dbReference type="EMBL" id="CAB5001293.1"/>
    </source>
</evidence>
<protein>
    <submittedName>
        <fullName evidence="1">Unannotated protein</fullName>
    </submittedName>
</protein>
<dbReference type="AlphaFoldDB" id="A0A6J7PDP1"/>
<sequence>MARIVYEFDPVERFIAGTVGQPGERTFFLQASSGSKLVSVALEKMQVGAITDRVIEILQQVARNDYALAKHRTADDIAPLSQPILEEFRVGVIGIVWESKKERLLLELQAMGDNENEFDDLVLEDIDSAPDIMRVLLTTKQAIEFVLRSRSVISAGRAPCPFCGAPLDPQGHLCPRANGYRR</sequence>
<reference evidence="1" key="1">
    <citation type="submission" date="2020-05" db="EMBL/GenBank/DDBJ databases">
        <authorList>
            <person name="Chiriac C."/>
            <person name="Salcher M."/>
            <person name="Ghai R."/>
            <person name="Kavagutti S V."/>
        </authorList>
    </citation>
    <scope>NUCLEOTIDE SEQUENCE</scope>
</reference>
<dbReference type="InterPro" id="IPR021441">
    <property type="entry name" value="DUF3090"/>
</dbReference>
<dbReference type="Pfam" id="PF11290">
    <property type="entry name" value="DUF3090"/>
    <property type="match status" value="1"/>
</dbReference>
<gene>
    <name evidence="1" type="ORF">UFOPK4049_00454</name>
</gene>
<dbReference type="EMBL" id="CAFBPB010000042">
    <property type="protein sequence ID" value="CAB5001293.1"/>
    <property type="molecule type" value="Genomic_DNA"/>
</dbReference>